<feature type="region of interest" description="Disordered" evidence="13">
    <location>
        <begin position="115"/>
        <end position="151"/>
    </location>
</feature>
<dbReference type="InterPro" id="IPR011992">
    <property type="entry name" value="EF-hand-dom_pair"/>
</dbReference>
<keyword evidence="9 12" id="KW-0496">Mitochondrion</keyword>
<dbReference type="InterPro" id="IPR044202">
    <property type="entry name" value="LETM1/MDM38-like"/>
</dbReference>
<accession>A0A8S1JDS8</accession>
<evidence type="ECO:0000256" key="8">
    <source>
        <dbReference type="ARBA" id="ARBA00022989"/>
    </source>
</evidence>
<evidence type="ECO:0000259" key="16">
    <source>
        <dbReference type="PROSITE" id="PS51758"/>
    </source>
</evidence>
<evidence type="ECO:0000256" key="4">
    <source>
        <dbReference type="ARBA" id="ARBA00022449"/>
    </source>
</evidence>
<dbReference type="InterPro" id="IPR002048">
    <property type="entry name" value="EF_hand_dom"/>
</dbReference>
<evidence type="ECO:0000256" key="5">
    <source>
        <dbReference type="ARBA" id="ARBA00022692"/>
    </source>
</evidence>
<protein>
    <recommendedName>
        <fullName evidence="3">Mitochondrial proton/calcium exchanger protein</fullName>
    </recommendedName>
    <alternativeName>
        <fullName evidence="11">Leucine zipper-EF-hand-containing transmembrane protein 1</fullName>
    </alternativeName>
</protein>
<keyword evidence="7" id="KW-0106">Calcium</keyword>
<comment type="subcellular location">
    <subcellularLocation>
        <location evidence="1">Mitochondrion inner membrane</location>
        <topology evidence="1">Single-pass membrane protein</topology>
    </subcellularLocation>
</comment>
<dbReference type="InterPro" id="IPR033122">
    <property type="entry name" value="LETM1-like_RBD"/>
</dbReference>
<feature type="domain" description="Letm1 RBD" evidence="16">
    <location>
        <begin position="324"/>
        <end position="551"/>
    </location>
</feature>
<evidence type="ECO:0000256" key="3">
    <source>
        <dbReference type="ARBA" id="ARBA00020557"/>
    </source>
</evidence>
<dbReference type="GO" id="GO:0043022">
    <property type="term" value="F:ribosome binding"/>
    <property type="evidence" value="ECO:0007669"/>
    <property type="project" value="InterPro"/>
</dbReference>
<keyword evidence="4" id="KW-0050">Antiport</keyword>
<dbReference type="AlphaFoldDB" id="A0A8S1JDS8"/>
<keyword evidence="8 14" id="KW-1133">Transmembrane helix</keyword>
<evidence type="ECO:0000259" key="15">
    <source>
        <dbReference type="PROSITE" id="PS50222"/>
    </source>
</evidence>
<dbReference type="InterPro" id="IPR018247">
    <property type="entry name" value="EF_Hand_1_Ca_BS"/>
</dbReference>
<dbReference type="GO" id="GO:0015297">
    <property type="term" value="F:antiporter activity"/>
    <property type="evidence" value="ECO:0007669"/>
    <property type="project" value="UniProtKB-KW"/>
</dbReference>
<evidence type="ECO:0000256" key="1">
    <source>
        <dbReference type="ARBA" id="ARBA00004434"/>
    </source>
</evidence>
<keyword evidence="5 14" id="KW-0812">Transmembrane</keyword>
<keyword evidence="18" id="KW-1185">Reference proteome</keyword>
<sequence length="810" mass="90243">MLSRSLGSALRRAGGARHAQDAHWDAVATAAVQNLGQAPLSFASSTALGEAWTGEKGSAGNRMTPHFGPEVCGWSMPYLWAQRARVGRDGGCSGYVGIGARCPIHSSRMLSAEPFRVEEESQPKAPLVSGEPLGKGSKEQRPGKSQASAEECDRAIDDYDRLLEKSYRSSFPASAAPLTTVASRAVGVVAKTIVWCLRLIVRMPLSLWAAITAPMSSKVEWIRSTWKHTKDGARHYWVGTRLLVTDMSIATRLVFKILKGKELTRREDKQLKRTVADVFRLVPMVIMLVVPFLEFLLPLALRLFPNMLPSTFEDKLKKEEELKKRVAAKLEVARFLQDAVALMARDLRQKRTGEVQASAAELYQFMKNIRKGEPVDNNDIVRFGQLFNDELTLDNLDRVQLVSMCQFVGLSPFGTDSFLRARLRAHLGYIKRDDSVIRSEGVDALTEDELRQASRARGMRAPYGEGAREFMKTQMEDWLELSLDRALPSSLLLLSRTFTVTLPIVDMEKKKALELESFKNTLSTLPEFVTEDVAMEVLRDEAEDNAKKLNYIKREEELIRVEAEAQAQQDLMTERSTETPEMASPGSDGRSMAATTTAAAVVQAAEAQLLNDAFKSASDESEEERAQKLAAAREQKMKKVLNALAVLSSKSGVSSERTKFMELVKREVNRIQDDLSHRGGASLRFTSKGLEAWRPAELPELPGDYISKRLEGKVSSILHKIEKELDDVDSQIGEKLHLLDKDDDGLISREELETALGFLGQQLGEPELRHLLEEMFGPDNSTSSIDVEQLMQMANKMLEESKTPPDKSTQ</sequence>
<keyword evidence="6" id="KW-0999">Mitochondrion inner membrane</keyword>
<dbReference type="PROSITE" id="PS51758">
    <property type="entry name" value="LETM1_RBD"/>
    <property type="match status" value="1"/>
</dbReference>
<dbReference type="GO" id="GO:0030003">
    <property type="term" value="P:intracellular monoatomic cation homeostasis"/>
    <property type="evidence" value="ECO:0007669"/>
    <property type="project" value="TreeGrafter"/>
</dbReference>
<feature type="region of interest" description="Disordered" evidence="13">
    <location>
        <begin position="570"/>
        <end position="591"/>
    </location>
</feature>
<keyword evidence="10 14" id="KW-0472">Membrane</keyword>
<evidence type="ECO:0000256" key="6">
    <source>
        <dbReference type="ARBA" id="ARBA00022792"/>
    </source>
</evidence>
<dbReference type="GO" id="GO:0005509">
    <property type="term" value="F:calcium ion binding"/>
    <property type="evidence" value="ECO:0007669"/>
    <property type="project" value="InterPro"/>
</dbReference>
<organism evidence="17 18">
    <name type="scientific">Ostreobium quekettii</name>
    <dbReference type="NCBI Taxonomy" id="121088"/>
    <lineage>
        <taxon>Eukaryota</taxon>
        <taxon>Viridiplantae</taxon>
        <taxon>Chlorophyta</taxon>
        <taxon>core chlorophytes</taxon>
        <taxon>Ulvophyceae</taxon>
        <taxon>TCBD clade</taxon>
        <taxon>Bryopsidales</taxon>
        <taxon>Ostreobineae</taxon>
        <taxon>Ostreobiaceae</taxon>
        <taxon>Ostreobium</taxon>
    </lineage>
</organism>
<proteinExistence type="inferred from homology"/>
<gene>
    <name evidence="17" type="ORF">OSTQU699_LOCUS10535</name>
</gene>
<dbReference type="Gene3D" id="1.10.238.10">
    <property type="entry name" value="EF-hand"/>
    <property type="match status" value="1"/>
</dbReference>
<dbReference type="PROSITE" id="PS00018">
    <property type="entry name" value="EF_HAND_1"/>
    <property type="match status" value="1"/>
</dbReference>
<dbReference type="GO" id="GO:0005743">
    <property type="term" value="C:mitochondrial inner membrane"/>
    <property type="evidence" value="ECO:0007669"/>
    <property type="project" value="UniProtKB-SubCell"/>
</dbReference>
<comment type="caution">
    <text evidence="17">The sequence shown here is derived from an EMBL/GenBank/DDBJ whole genome shotgun (WGS) entry which is preliminary data.</text>
</comment>
<name>A0A8S1JDS8_9CHLO</name>
<feature type="transmembrane region" description="Helical" evidence="14">
    <location>
        <begin position="278"/>
        <end position="301"/>
    </location>
</feature>
<dbReference type="EMBL" id="CAJHUC010003043">
    <property type="protein sequence ID" value="CAD7705180.1"/>
    <property type="molecule type" value="Genomic_DNA"/>
</dbReference>
<evidence type="ECO:0000313" key="18">
    <source>
        <dbReference type="Proteomes" id="UP000708148"/>
    </source>
</evidence>
<evidence type="ECO:0000256" key="14">
    <source>
        <dbReference type="SAM" id="Phobius"/>
    </source>
</evidence>
<feature type="domain" description="EF-hand" evidence="15">
    <location>
        <begin position="727"/>
        <end position="762"/>
    </location>
</feature>
<evidence type="ECO:0000256" key="13">
    <source>
        <dbReference type="SAM" id="MobiDB-lite"/>
    </source>
</evidence>
<dbReference type="PROSITE" id="PS50222">
    <property type="entry name" value="EF_HAND_2"/>
    <property type="match status" value="1"/>
</dbReference>
<evidence type="ECO:0000256" key="2">
    <source>
        <dbReference type="ARBA" id="ARBA00009584"/>
    </source>
</evidence>
<evidence type="ECO:0000256" key="7">
    <source>
        <dbReference type="ARBA" id="ARBA00022837"/>
    </source>
</evidence>
<evidence type="ECO:0000256" key="10">
    <source>
        <dbReference type="ARBA" id="ARBA00023136"/>
    </source>
</evidence>
<comment type="similarity">
    <text evidence="2">Belongs to the LETM1 family.</text>
</comment>
<dbReference type="OrthoDB" id="275278at2759"/>
<evidence type="ECO:0000313" key="17">
    <source>
        <dbReference type="EMBL" id="CAD7705180.1"/>
    </source>
</evidence>
<reference evidence="17" key="1">
    <citation type="submission" date="2020-12" db="EMBL/GenBank/DDBJ databases">
        <authorList>
            <person name="Iha C."/>
        </authorList>
    </citation>
    <scope>NUCLEOTIDE SEQUENCE</scope>
</reference>
<dbReference type="Proteomes" id="UP000708148">
    <property type="component" value="Unassembled WGS sequence"/>
</dbReference>
<evidence type="ECO:0000256" key="12">
    <source>
        <dbReference type="PROSITE-ProRule" id="PRU01094"/>
    </source>
</evidence>
<evidence type="ECO:0000256" key="11">
    <source>
        <dbReference type="ARBA" id="ARBA00031360"/>
    </source>
</evidence>
<dbReference type="Pfam" id="PF07766">
    <property type="entry name" value="LETM1_RBD"/>
    <property type="match status" value="1"/>
</dbReference>
<keyword evidence="4" id="KW-0813">Transport</keyword>
<dbReference type="PANTHER" id="PTHR14009">
    <property type="entry name" value="LEUCINE ZIPPER-EF-HAND CONTAINING TRANSMEMBRANE PROTEIN"/>
    <property type="match status" value="1"/>
</dbReference>
<evidence type="ECO:0000256" key="9">
    <source>
        <dbReference type="ARBA" id="ARBA00023128"/>
    </source>
</evidence>
<dbReference type="PANTHER" id="PTHR14009:SF1">
    <property type="entry name" value="MITOCHONDRIAL PROTON_CALCIUM EXCHANGER PROTEIN"/>
    <property type="match status" value="1"/>
</dbReference>
<dbReference type="SUPFAM" id="SSF47473">
    <property type="entry name" value="EF-hand"/>
    <property type="match status" value="1"/>
</dbReference>